<dbReference type="RefSeq" id="WP_249297585.1">
    <property type="nucleotide sequence ID" value="NZ_JACRSX010000004.1"/>
</dbReference>
<keyword evidence="2" id="KW-1185">Reference proteome</keyword>
<dbReference type="EMBL" id="JACRSX010000004">
    <property type="protein sequence ID" value="MBC8562036.1"/>
    <property type="molecule type" value="Genomic_DNA"/>
</dbReference>
<name>A0ABR7N080_9FIRM</name>
<accession>A0ABR7N080</accession>
<gene>
    <name evidence="1" type="ORF">H8704_05215</name>
</gene>
<protein>
    <submittedName>
        <fullName evidence="1">Uncharacterized protein</fullName>
    </submittedName>
</protein>
<reference evidence="1 2" key="1">
    <citation type="submission" date="2020-08" db="EMBL/GenBank/DDBJ databases">
        <title>Genome public.</title>
        <authorList>
            <person name="Liu C."/>
            <person name="Sun Q."/>
        </authorList>
    </citation>
    <scope>NUCLEOTIDE SEQUENCE [LARGE SCALE GENOMIC DNA]</scope>
    <source>
        <strain evidence="1 2">NSJ-37</strain>
    </source>
</reference>
<proteinExistence type="predicted"/>
<evidence type="ECO:0000313" key="2">
    <source>
        <dbReference type="Proteomes" id="UP000606193"/>
    </source>
</evidence>
<evidence type="ECO:0000313" key="1">
    <source>
        <dbReference type="EMBL" id="MBC8562036.1"/>
    </source>
</evidence>
<dbReference type="Proteomes" id="UP000606193">
    <property type="component" value="Unassembled WGS sequence"/>
</dbReference>
<sequence>MEVNEIRANLKDRILDYYVMNKIKWKFSDTIDFHLLMVDYFEVLRKHIIPGKRRVSIAPELLRKMNTAEYAGWKTRLYEIKGKFESGEDMNGFLSKKADENGFKDRLLTCWKIHHIHFYPEKKKGDMLLFAVVTEDHVYMVDVLPHNKKHVFSTFQLLHIIHNNWKEIFEPYRMRGITGVEEVISKDEDVEKFRKSGISTVVQLGKDVYALDMMASDGHNAMDVMYANQICNSLALNEMKGIFKPYQLKDLSLTYKVRPSFVMTYYDAEGELSVWGI</sequence>
<comment type="caution">
    <text evidence="1">The sequence shown here is derived from an EMBL/GenBank/DDBJ whole genome shotgun (WGS) entry which is preliminary data.</text>
</comment>
<organism evidence="1 2">
    <name type="scientific">Jutongia huaianensis</name>
    <dbReference type="NCBI Taxonomy" id="2763668"/>
    <lineage>
        <taxon>Bacteria</taxon>
        <taxon>Bacillati</taxon>
        <taxon>Bacillota</taxon>
        <taxon>Clostridia</taxon>
        <taxon>Lachnospirales</taxon>
        <taxon>Lachnospiraceae</taxon>
        <taxon>Jutongia</taxon>
    </lineage>
</organism>